<dbReference type="SUPFAM" id="SSF53474">
    <property type="entry name" value="alpha/beta-Hydrolases"/>
    <property type="match status" value="1"/>
</dbReference>
<evidence type="ECO:0000256" key="2">
    <source>
        <dbReference type="SAM" id="SignalP"/>
    </source>
</evidence>
<dbReference type="Pfam" id="PF00135">
    <property type="entry name" value="COesterase"/>
    <property type="match status" value="1"/>
</dbReference>
<evidence type="ECO:0000259" key="3">
    <source>
        <dbReference type="Pfam" id="PF00135"/>
    </source>
</evidence>
<feature type="transmembrane region" description="Helical" evidence="1">
    <location>
        <begin position="561"/>
        <end position="581"/>
    </location>
</feature>
<gene>
    <name evidence="4" type="ORF">BXYJ_LOCUS11706</name>
</gene>
<comment type="caution">
    <text evidence="4">The sequence shown here is derived from an EMBL/GenBank/DDBJ whole genome shotgun (WGS) entry which is preliminary data.</text>
</comment>
<dbReference type="InterPro" id="IPR029058">
    <property type="entry name" value="AB_hydrolase_fold"/>
</dbReference>
<evidence type="ECO:0000256" key="1">
    <source>
        <dbReference type="SAM" id="Phobius"/>
    </source>
</evidence>
<feature type="signal peptide" evidence="2">
    <location>
        <begin position="1"/>
        <end position="16"/>
    </location>
</feature>
<keyword evidence="1" id="KW-0812">Transmembrane</keyword>
<dbReference type="EMBL" id="CAJFDI010000005">
    <property type="protein sequence ID" value="CAD5231610.1"/>
    <property type="molecule type" value="Genomic_DNA"/>
</dbReference>
<evidence type="ECO:0000313" key="4">
    <source>
        <dbReference type="EMBL" id="CAD5231610.1"/>
    </source>
</evidence>
<feature type="chain" id="PRO_5035256191" evidence="2">
    <location>
        <begin position="17"/>
        <end position="640"/>
    </location>
</feature>
<dbReference type="SMR" id="A0A7I8X604"/>
<dbReference type="InterPro" id="IPR019819">
    <property type="entry name" value="Carboxylesterase_B_CS"/>
</dbReference>
<protein>
    <submittedName>
        <fullName evidence="4">(pine wood nematode) hypothetical protein</fullName>
    </submittedName>
</protein>
<dbReference type="AlphaFoldDB" id="A0A7I8X604"/>
<keyword evidence="1" id="KW-1133">Transmembrane helix</keyword>
<dbReference type="InterPro" id="IPR002018">
    <property type="entry name" value="CarbesteraseB"/>
</dbReference>
<proteinExistence type="predicted"/>
<dbReference type="OrthoDB" id="5854651at2759"/>
<organism evidence="4 5">
    <name type="scientific">Bursaphelenchus xylophilus</name>
    <name type="common">Pinewood nematode worm</name>
    <name type="synonym">Aphelenchoides xylophilus</name>
    <dbReference type="NCBI Taxonomy" id="6326"/>
    <lineage>
        <taxon>Eukaryota</taxon>
        <taxon>Metazoa</taxon>
        <taxon>Ecdysozoa</taxon>
        <taxon>Nematoda</taxon>
        <taxon>Chromadorea</taxon>
        <taxon>Rhabditida</taxon>
        <taxon>Tylenchina</taxon>
        <taxon>Tylenchomorpha</taxon>
        <taxon>Aphelenchoidea</taxon>
        <taxon>Aphelenchoididae</taxon>
        <taxon>Bursaphelenchus</taxon>
    </lineage>
</organism>
<dbReference type="Gene3D" id="3.40.50.1820">
    <property type="entry name" value="alpha/beta hydrolase"/>
    <property type="match status" value="1"/>
</dbReference>
<accession>A0A7I8X604</accession>
<dbReference type="Proteomes" id="UP000659654">
    <property type="component" value="Unassembled WGS sequence"/>
</dbReference>
<dbReference type="EMBL" id="CAJFCV020000005">
    <property type="protein sequence ID" value="CAG9122864.1"/>
    <property type="molecule type" value="Genomic_DNA"/>
</dbReference>
<name>A0A7I8X604_BURXY</name>
<dbReference type="PANTHER" id="PTHR44590">
    <property type="entry name" value="CARBOXYLIC ESTER HYDROLASE-RELATED"/>
    <property type="match status" value="1"/>
</dbReference>
<feature type="domain" description="Carboxylesterase type B" evidence="3">
    <location>
        <begin position="18"/>
        <end position="534"/>
    </location>
</feature>
<dbReference type="Proteomes" id="UP000582659">
    <property type="component" value="Unassembled WGS sequence"/>
</dbReference>
<dbReference type="PANTHER" id="PTHR44590:SF3">
    <property type="entry name" value="CARBOXYLESTERASE TYPE B DOMAIN-CONTAINING PROTEIN"/>
    <property type="match status" value="1"/>
</dbReference>
<keyword evidence="2" id="KW-0732">Signal</keyword>
<keyword evidence="5" id="KW-1185">Reference proteome</keyword>
<dbReference type="PROSITE" id="PS00941">
    <property type="entry name" value="CARBOXYLESTERASE_B_2"/>
    <property type="match status" value="1"/>
</dbReference>
<evidence type="ECO:0000313" key="5">
    <source>
        <dbReference type="Proteomes" id="UP000659654"/>
    </source>
</evidence>
<reference evidence="4" key="1">
    <citation type="submission" date="2020-09" db="EMBL/GenBank/DDBJ databases">
        <authorList>
            <person name="Kikuchi T."/>
        </authorList>
    </citation>
    <scope>NUCLEOTIDE SEQUENCE</scope>
    <source>
        <strain evidence="4">Ka4C1</strain>
    </source>
</reference>
<keyword evidence="1" id="KW-0472">Membrane</keyword>
<sequence>MIYWLILPFAVNLVTSEDPILQTNIGKFVGFTLEFEAGKVDVFYGVPFAKAPIGDLRFEKPIDADFLEKRYAKSLPPACYQQDYGRVINKSEDCLYLNIFRPHKKDPKGYPSLFFIHGGAFQAGSALEHTTEYAAEHYATQGITLIFPQYRLSISGFGSTNSADLPGNLGLWDLQKALQFLHQNSDSLYLDPTRVTVGGYSAGSAATSALTISPHTRDLFLQSIQFSGSIFSEWAFSNRGVIHTERVIKLLGCDGGEVKKCLKSKTAEELEDATAQAHDAEGEINSFDYTPKIDGDFFPADVAELLDSAKPKNSLMSLTEHEGLLFTIYFTNEVEIFHHSLTKEQKEKFSKKDFEGFISNVIAPRKVFGEKHEEVAKKIIDFYMDLDKKDGKKHYYLDLYGKVLGDVMFVIPQLSELKKRMAKDWDVYHILTVHNDYLEVNTLQVELLNATHSFEYYYLFGAGFLGPHEFTEDDLKYKKLLIDSVINFVKTGSPKSEENPNFVKVDKEHPLVYTELSSEAIVKNNLFGREFEFWSELSNDYEFDIIRGKHKRSHKIRSELAAMRLVLLLAVLLSIISLAIAETKYNPWDQFHFERLFEEYTYKRFFYDVNRIAYQIQHPDYMPMDDWKPSTWSDAFGTRE</sequence>